<dbReference type="Proteomes" id="UP000789901">
    <property type="component" value="Unassembled WGS sequence"/>
</dbReference>
<gene>
    <name evidence="1" type="ORF">GMARGA_LOCUS8288</name>
</gene>
<sequence length="291" mass="33135">MPYRGKKDTLYLTSTCPVDTSLTLMQSAFIYQNIYKQATTFALSDPNSHIYCLLQALDLMKQKKWMEAKKTQASMLQESNYFETCLKNWQEPYIALCRSEFKTMDEKESINIPENTFKIDKYTSAKTGNIFISVSGKVESTRHIDQWLPLILVINITGISITDKGTYLENKDLLEEINFPSEDGEGACLENEKETDNPTITTISNETHIEIDPEAEIIIIRIKTIIIKIEVILEIEITEMTEMTTALEVVIDLLTLHGDPPIVLPHQEPVEEPTENGPNIITIDALEELQQ</sequence>
<dbReference type="EMBL" id="CAJVQB010004223">
    <property type="protein sequence ID" value="CAG8630146.1"/>
    <property type="molecule type" value="Genomic_DNA"/>
</dbReference>
<accession>A0ABN7UM15</accession>
<keyword evidence="2" id="KW-1185">Reference proteome</keyword>
<reference evidence="1 2" key="1">
    <citation type="submission" date="2021-06" db="EMBL/GenBank/DDBJ databases">
        <authorList>
            <person name="Kallberg Y."/>
            <person name="Tangrot J."/>
            <person name="Rosling A."/>
        </authorList>
    </citation>
    <scope>NUCLEOTIDE SEQUENCE [LARGE SCALE GENOMIC DNA]</scope>
    <source>
        <strain evidence="1 2">120-4 pot B 10/14</strain>
    </source>
</reference>
<name>A0ABN7UM15_GIGMA</name>
<protein>
    <submittedName>
        <fullName evidence="1">21867_t:CDS:1</fullName>
    </submittedName>
</protein>
<comment type="caution">
    <text evidence="1">The sequence shown here is derived from an EMBL/GenBank/DDBJ whole genome shotgun (WGS) entry which is preliminary data.</text>
</comment>
<proteinExistence type="predicted"/>
<evidence type="ECO:0000313" key="1">
    <source>
        <dbReference type="EMBL" id="CAG8630146.1"/>
    </source>
</evidence>
<evidence type="ECO:0000313" key="2">
    <source>
        <dbReference type="Proteomes" id="UP000789901"/>
    </source>
</evidence>
<organism evidence="1 2">
    <name type="scientific">Gigaspora margarita</name>
    <dbReference type="NCBI Taxonomy" id="4874"/>
    <lineage>
        <taxon>Eukaryota</taxon>
        <taxon>Fungi</taxon>
        <taxon>Fungi incertae sedis</taxon>
        <taxon>Mucoromycota</taxon>
        <taxon>Glomeromycotina</taxon>
        <taxon>Glomeromycetes</taxon>
        <taxon>Diversisporales</taxon>
        <taxon>Gigasporaceae</taxon>
        <taxon>Gigaspora</taxon>
    </lineage>
</organism>